<reference evidence="9" key="1">
    <citation type="submission" date="2016-10" db="EMBL/GenBank/DDBJ databases">
        <authorList>
            <person name="Varghese N."/>
        </authorList>
    </citation>
    <scope>NUCLEOTIDE SEQUENCE [LARGE SCALE GENOMIC DNA]</scope>
    <source>
        <strain evidence="9">HL 19</strain>
    </source>
</reference>
<evidence type="ECO:0000256" key="3">
    <source>
        <dbReference type="ARBA" id="ARBA00022989"/>
    </source>
</evidence>
<comment type="subcellular location">
    <subcellularLocation>
        <location evidence="1">Membrane</location>
        <topology evidence="1">Multi-pass membrane protein</topology>
    </subcellularLocation>
</comment>
<evidence type="ECO:0000256" key="1">
    <source>
        <dbReference type="ARBA" id="ARBA00004141"/>
    </source>
</evidence>
<evidence type="ECO:0000256" key="4">
    <source>
        <dbReference type="ARBA" id="ARBA00023136"/>
    </source>
</evidence>
<dbReference type="RefSeq" id="WP_054965282.1">
    <property type="nucleotide sequence ID" value="NZ_FMUN01000005.1"/>
</dbReference>
<feature type="transmembrane region" description="Helical" evidence="6">
    <location>
        <begin position="91"/>
        <end position="113"/>
    </location>
</feature>
<evidence type="ECO:0000256" key="5">
    <source>
        <dbReference type="SAM" id="MobiDB-lite"/>
    </source>
</evidence>
<dbReference type="PATRIC" id="fig|381306.5.peg.1227"/>
<feature type="domain" description="Sodium/calcium exchanger membrane region" evidence="7">
    <location>
        <begin position="291"/>
        <end position="442"/>
    </location>
</feature>
<keyword evidence="2 6" id="KW-0812">Transmembrane</keyword>
<keyword evidence="9" id="KW-1185">Reference proteome</keyword>
<sequence length="448" mass="48307">MGREPPHQEPPSSRDRAAAGLPEAPSRAERRLRRAGIDPDRLPILHLGLPAGALRPPYPHWARRMVLGVVLWAFLYLGEGLGVALPEWAAAAGALVAGILLLQAACEAFVVGSQRLAARLEWDHYVAGTVAEVLSTLPELVTIAFVVPVSPVAAFTLALVTIYLNTLVFSLYSYFLPKDIHGKFLMPRPITEAGTQVLIAGAAMGLILGLVMLTLNANGHAKDAFAPLDLAVVAVVLLAIFAVYIYKLLAEYAREETEVRETLDLSEAEVERRLDLVYRGVARSPLPVIGWLLLAGIGGAFLGGERVAHFAEVAMADFGFNPLLTALVLAGFAGMSEYVILWQAHRKGEYGIALANAFGGITQVMFLVVPITLLAIAAYQGWVAPDHPTLPLGFDLSNTFLLLFLFPTFFVLLELIEENHTLGILDTTIMTAIVALLILVLIAYGNPV</sequence>
<dbReference type="Pfam" id="PF01699">
    <property type="entry name" value="Na_Ca_ex"/>
    <property type="match status" value="1"/>
</dbReference>
<feature type="transmembrane region" description="Helical" evidence="6">
    <location>
        <begin position="399"/>
        <end position="416"/>
    </location>
</feature>
<accession>A0A0P9ERC6</accession>
<evidence type="ECO:0000256" key="6">
    <source>
        <dbReference type="SAM" id="Phobius"/>
    </source>
</evidence>
<feature type="region of interest" description="Disordered" evidence="5">
    <location>
        <begin position="1"/>
        <end position="26"/>
    </location>
</feature>
<feature type="transmembrane region" description="Helical" evidence="6">
    <location>
        <begin position="197"/>
        <end position="218"/>
    </location>
</feature>
<feature type="transmembrane region" description="Helical" evidence="6">
    <location>
        <begin position="153"/>
        <end position="176"/>
    </location>
</feature>
<organism evidence="8 9">
    <name type="scientific">Thiohalorhabdus denitrificans</name>
    <dbReference type="NCBI Taxonomy" id="381306"/>
    <lineage>
        <taxon>Bacteria</taxon>
        <taxon>Pseudomonadati</taxon>
        <taxon>Pseudomonadota</taxon>
        <taxon>Gammaproteobacteria</taxon>
        <taxon>Thiohalorhabdales</taxon>
        <taxon>Thiohalorhabdaceae</taxon>
        <taxon>Thiohalorhabdus</taxon>
    </lineage>
</organism>
<feature type="transmembrane region" description="Helical" evidence="6">
    <location>
        <begin position="281"/>
        <end position="303"/>
    </location>
</feature>
<evidence type="ECO:0000259" key="7">
    <source>
        <dbReference type="Pfam" id="PF01699"/>
    </source>
</evidence>
<feature type="transmembrane region" description="Helical" evidence="6">
    <location>
        <begin position="323"/>
        <end position="341"/>
    </location>
</feature>
<keyword evidence="3 6" id="KW-1133">Transmembrane helix</keyword>
<dbReference type="EMBL" id="FMUN01000005">
    <property type="protein sequence ID" value="SCY40644.1"/>
    <property type="molecule type" value="Genomic_DNA"/>
</dbReference>
<feature type="transmembrane region" description="Helical" evidence="6">
    <location>
        <begin position="353"/>
        <end position="379"/>
    </location>
</feature>
<protein>
    <submittedName>
        <fullName evidence="8">Ca2+/Na+ antiporter</fullName>
    </submittedName>
</protein>
<feature type="transmembrane region" description="Helical" evidence="6">
    <location>
        <begin position="224"/>
        <end position="246"/>
    </location>
</feature>
<feature type="compositionally biased region" description="Basic and acidic residues" evidence="5">
    <location>
        <begin position="1"/>
        <end position="17"/>
    </location>
</feature>
<feature type="transmembrane region" description="Helical" evidence="6">
    <location>
        <begin position="65"/>
        <end position="85"/>
    </location>
</feature>
<dbReference type="InterPro" id="IPR004837">
    <property type="entry name" value="NaCa_Exmemb"/>
</dbReference>
<name>A0A0P9ERC6_9GAMM</name>
<evidence type="ECO:0000313" key="8">
    <source>
        <dbReference type="EMBL" id="SCY40644.1"/>
    </source>
</evidence>
<dbReference type="GO" id="GO:0016020">
    <property type="term" value="C:membrane"/>
    <property type="evidence" value="ECO:0007669"/>
    <property type="project" value="UniProtKB-SubCell"/>
</dbReference>
<dbReference type="AlphaFoldDB" id="A0A0P9ERC6"/>
<evidence type="ECO:0000256" key="2">
    <source>
        <dbReference type="ARBA" id="ARBA00022692"/>
    </source>
</evidence>
<dbReference type="GO" id="GO:0055085">
    <property type="term" value="P:transmembrane transport"/>
    <property type="evidence" value="ECO:0007669"/>
    <property type="project" value="InterPro"/>
</dbReference>
<feature type="transmembrane region" description="Helical" evidence="6">
    <location>
        <begin position="125"/>
        <end position="147"/>
    </location>
</feature>
<dbReference type="Proteomes" id="UP000183104">
    <property type="component" value="Unassembled WGS sequence"/>
</dbReference>
<feature type="transmembrane region" description="Helical" evidence="6">
    <location>
        <begin position="423"/>
        <end position="444"/>
    </location>
</feature>
<dbReference type="OrthoDB" id="6379924at2"/>
<proteinExistence type="predicted"/>
<evidence type="ECO:0000313" key="9">
    <source>
        <dbReference type="Proteomes" id="UP000183104"/>
    </source>
</evidence>
<gene>
    <name evidence="8" type="ORF">SAMN05661077_2037</name>
</gene>
<keyword evidence="4 6" id="KW-0472">Membrane</keyword>